<dbReference type="SUPFAM" id="SSF53597">
    <property type="entry name" value="Dihydrofolate reductase-like"/>
    <property type="match status" value="1"/>
</dbReference>
<dbReference type="EMBL" id="POUD01000155">
    <property type="protein sequence ID" value="PZG13462.1"/>
    <property type="molecule type" value="Genomic_DNA"/>
</dbReference>
<dbReference type="OrthoDB" id="7342392at2"/>
<dbReference type="AlphaFoldDB" id="A0A2W2DNJ1"/>
<gene>
    <name evidence="1" type="ORF">C1J01_29845</name>
</gene>
<comment type="caution">
    <text evidence="1">The sequence shown here is derived from an EMBL/GenBank/DDBJ whole genome shotgun (WGS) entry which is preliminary data.</text>
</comment>
<dbReference type="Gene3D" id="3.40.430.10">
    <property type="entry name" value="Dihydrofolate Reductase, subunit A"/>
    <property type="match status" value="1"/>
</dbReference>
<evidence type="ECO:0000313" key="2">
    <source>
        <dbReference type="Proteomes" id="UP000249304"/>
    </source>
</evidence>
<reference evidence="1 2" key="1">
    <citation type="submission" date="2018-01" db="EMBL/GenBank/DDBJ databases">
        <title>Draft genome sequence of Nonomuraea sp. KC333.</title>
        <authorList>
            <person name="Sahin N."/>
            <person name="Saygin H."/>
            <person name="Ay H."/>
        </authorList>
    </citation>
    <scope>NUCLEOTIDE SEQUENCE [LARGE SCALE GENOMIC DNA]</scope>
    <source>
        <strain evidence="1 2">KC333</strain>
    </source>
</reference>
<accession>A0A2W2DNJ1</accession>
<sequence>MGKVVVIEHLTLDGVMQAPGHPEEDPRDGFPHGGWAAAGQDPLMQEVMGASMSSAWSLLAGRTTYERFAAYWPRQAPNPFTEALDRVTKYVASTTLNGPRD</sequence>
<organism evidence="1 2">
    <name type="scientific">Nonomuraea aridisoli</name>
    <dbReference type="NCBI Taxonomy" id="2070368"/>
    <lineage>
        <taxon>Bacteria</taxon>
        <taxon>Bacillati</taxon>
        <taxon>Actinomycetota</taxon>
        <taxon>Actinomycetes</taxon>
        <taxon>Streptosporangiales</taxon>
        <taxon>Streptosporangiaceae</taxon>
        <taxon>Nonomuraea</taxon>
    </lineage>
</organism>
<evidence type="ECO:0000313" key="1">
    <source>
        <dbReference type="EMBL" id="PZG13462.1"/>
    </source>
</evidence>
<dbReference type="Proteomes" id="UP000249304">
    <property type="component" value="Unassembled WGS sequence"/>
</dbReference>
<keyword evidence="2" id="KW-1185">Reference proteome</keyword>
<dbReference type="RefSeq" id="WP_111182316.1">
    <property type="nucleotide sequence ID" value="NZ_POUD01000155.1"/>
</dbReference>
<dbReference type="InterPro" id="IPR024072">
    <property type="entry name" value="DHFR-like_dom_sf"/>
</dbReference>
<proteinExistence type="predicted"/>
<protein>
    <recommendedName>
        <fullName evidence="3">Dihydrofolate reductase</fullName>
    </recommendedName>
</protein>
<evidence type="ECO:0008006" key="3">
    <source>
        <dbReference type="Google" id="ProtNLM"/>
    </source>
</evidence>
<name>A0A2W2DNJ1_9ACTN</name>